<name>A0ABY2KNN4_9RHOB</name>
<reference evidence="2 3" key="1">
    <citation type="submission" date="2018-11" db="EMBL/GenBank/DDBJ databases">
        <title>Tabrizicola sp. isolated from sediment of alpine lake.</title>
        <authorList>
            <person name="Liu Z."/>
        </authorList>
    </citation>
    <scope>NUCLEOTIDE SEQUENCE [LARGE SCALE GENOMIC DNA]</scope>
    <source>
        <strain evidence="2 3">DRYC-M-16</strain>
    </source>
</reference>
<protein>
    <recommendedName>
        <fullName evidence="4">GtrA-like protein domain-containing protein</fullName>
    </recommendedName>
</protein>
<keyword evidence="1" id="KW-1133">Transmembrane helix</keyword>
<gene>
    <name evidence="2" type="ORF">EEB11_14235</name>
</gene>
<organism evidence="2 3">
    <name type="scientific">Pseudotabrizicola sediminis</name>
    <dbReference type="NCBI Taxonomy" id="2486418"/>
    <lineage>
        <taxon>Bacteria</taxon>
        <taxon>Pseudomonadati</taxon>
        <taxon>Pseudomonadota</taxon>
        <taxon>Alphaproteobacteria</taxon>
        <taxon>Rhodobacterales</taxon>
        <taxon>Paracoccaceae</taxon>
        <taxon>Pseudotabrizicola</taxon>
    </lineage>
</organism>
<feature type="transmembrane region" description="Helical" evidence="1">
    <location>
        <begin position="21"/>
        <end position="41"/>
    </location>
</feature>
<keyword evidence="1" id="KW-0812">Transmembrane</keyword>
<evidence type="ECO:0000313" key="2">
    <source>
        <dbReference type="EMBL" id="TGD42431.1"/>
    </source>
</evidence>
<keyword evidence="1" id="KW-0472">Membrane</keyword>
<sequence length="99" mass="10863">MTRLLALWHGDLTLRQAFWNWALFGGLLVNVTTSLLFLALLADDHPWLALSVGYGLSVPYNVVVTVGVWRSANRHDGSQTQADAARVATLILMTVLSLT</sequence>
<comment type="caution">
    <text evidence="2">The sequence shown here is derived from an EMBL/GenBank/DDBJ whole genome shotgun (WGS) entry which is preliminary data.</text>
</comment>
<evidence type="ECO:0000313" key="3">
    <source>
        <dbReference type="Proteomes" id="UP000297741"/>
    </source>
</evidence>
<proteinExistence type="predicted"/>
<evidence type="ECO:0000256" key="1">
    <source>
        <dbReference type="SAM" id="Phobius"/>
    </source>
</evidence>
<evidence type="ECO:0008006" key="4">
    <source>
        <dbReference type="Google" id="ProtNLM"/>
    </source>
</evidence>
<accession>A0ABY2KNN4</accession>
<dbReference type="Proteomes" id="UP000297741">
    <property type="component" value="Unassembled WGS sequence"/>
</dbReference>
<dbReference type="RefSeq" id="WP_135432361.1">
    <property type="nucleotide sequence ID" value="NZ_RPEM01000009.1"/>
</dbReference>
<dbReference type="EMBL" id="RPEM01000009">
    <property type="protein sequence ID" value="TGD42431.1"/>
    <property type="molecule type" value="Genomic_DNA"/>
</dbReference>
<keyword evidence="3" id="KW-1185">Reference proteome</keyword>
<feature type="transmembrane region" description="Helical" evidence="1">
    <location>
        <begin position="47"/>
        <end position="69"/>
    </location>
</feature>